<dbReference type="PANTHER" id="PTHR42928">
    <property type="entry name" value="TRICARBOXYLATE-BINDING PROTEIN"/>
    <property type="match status" value="1"/>
</dbReference>
<evidence type="ECO:0000313" key="2">
    <source>
        <dbReference type="EMBL" id="QEI09045.1"/>
    </source>
</evidence>
<name>A0A5C0B466_9BURK</name>
<dbReference type="PIRSF" id="PIRSF017082">
    <property type="entry name" value="YflP"/>
    <property type="match status" value="1"/>
</dbReference>
<evidence type="ECO:0000313" key="3">
    <source>
        <dbReference type="Proteomes" id="UP000325161"/>
    </source>
</evidence>
<dbReference type="OrthoDB" id="8858513at2"/>
<sequence>MTAGGAAQAQAPAYPTKPVRVVVGFSAGGPTDVMARAFADYAARKLGQSFIVENKPGANTILAAEAVASAPADGYTLLVGATNHTMIPALYSARVKFDAVKSFAPICTMAISPTVLVVGPAMKAANLDAFLQQVKAEPGKRTYATAGSGSSGHFASEQFTRLTDTRMNHIPYKGAAQAVIDLMGGQVDSSFATLGSVLPQVQSGKLQALAVAAPQRSPLLPQVPTFEEAGVKGYSADAWYGLLAPANTPPAILAALQETAQGFAKEPNTVEKLRGLGMESQSVCGAPFGEQLQREVQNYSQIARELNLKTD</sequence>
<dbReference type="InterPro" id="IPR005064">
    <property type="entry name" value="BUG"/>
</dbReference>
<protein>
    <submittedName>
        <fullName evidence="2">Tripartite tricarboxylate transporter substrate binding protein</fullName>
    </submittedName>
</protein>
<dbReference type="Gene3D" id="3.40.190.10">
    <property type="entry name" value="Periplasmic binding protein-like II"/>
    <property type="match status" value="1"/>
</dbReference>
<dbReference type="PANTHER" id="PTHR42928:SF5">
    <property type="entry name" value="BLR1237 PROTEIN"/>
    <property type="match status" value="1"/>
</dbReference>
<dbReference type="Pfam" id="PF03401">
    <property type="entry name" value="TctC"/>
    <property type="match status" value="1"/>
</dbReference>
<gene>
    <name evidence="2" type="ORF">FXN63_00625</name>
</gene>
<keyword evidence="3" id="KW-1185">Reference proteome</keyword>
<dbReference type="Gene3D" id="3.40.190.150">
    <property type="entry name" value="Bordetella uptake gene, domain 1"/>
    <property type="match status" value="1"/>
</dbReference>
<organism evidence="2 3">
    <name type="scientific">Pigmentiphaga aceris</name>
    <dbReference type="NCBI Taxonomy" id="1940612"/>
    <lineage>
        <taxon>Bacteria</taxon>
        <taxon>Pseudomonadati</taxon>
        <taxon>Pseudomonadota</taxon>
        <taxon>Betaproteobacteria</taxon>
        <taxon>Burkholderiales</taxon>
        <taxon>Alcaligenaceae</taxon>
        <taxon>Pigmentiphaga</taxon>
    </lineage>
</organism>
<dbReference type="Proteomes" id="UP000325161">
    <property type="component" value="Chromosome"/>
</dbReference>
<dbReference type="KEGG" id="pacr:FXN63_00625"/>
<proteinExistence type="inferred from homology"/>
<dbReference type="SUPFAM" id="SSF53850">
    <property type="entry name" value="Periplasmic binding protein-like II"/>
    <property type="match status" value="1"/>
</dbReference>
<comment type="similarity">
    <text evidence="1">Belongs to the UPF0065 (bug) family.</text>
</comment>
<dbReference type="AlphaFoldDB" id="A0A5C0B466"/>
<evidence type="ECO:0000256" key="1">
    <source>
        <dbReference type="ARBA" id="ARBA00006987"/>
    </source>
</evidence>
<reference evidence="2 3" key="1">
    <citation type="submission" date="2019-08" db="EMBL/GenBank/DDBJ databases">
        <title>Amphibian skin-associated Pigmentiphaga: genome sequence and occurrence across geography and hosts.</title>
        <authorList>
            <person name="Bletz M.C."/>
            <person name="Bunk B."/>
            <person name="Sproeer C."/>
            <person name="Biwer P."/>
            <person name="Reiter S."/>
            <person name="Rabemananjara F.C.E."/>
            <person name="Schulz S."/>
            <person name="Overmann J."/>
            <person name="Vences M."/>
        </authorList>
    </citation>
    <scope>NUCLEOTIDE SEQUENCE [LARGE SCALE GENOMIC DNA]</scope>
    <source>
        <strain evidence="2 3">Mada1488</strain>
    </source>
</reference>
<dbReference type="CDD" id="cd13578">
    <property type="entry name" value="PBP2_Bug27"/>
    <property type="match status" value="1"/>
</dbReference>
<accession>A0A5C0B466</accession>
<dbReference type="EMBL" id="CP043046">
    <property type="protein sequence ID" value="QEI09045.1"/>
    <property type="molecule type" value="Genomic_DNA"/>
</dbReference>
<dbReference type="InterPro" id="IPR042100">
    <property type="entry name" value="Bug_dom1"/>
</dbReference>